<dbReference type="EMBL" id="MW460249">
    <property type="protein sequence ID" value="QRE00602.1"/>
    <property type="molecule type" value="Genomic_DNA"/>
</dbReference>
<feature type="transmembrane region" description="Helical" evidence="1">
    <location>
        <begin position="16"/>
        <end position="35"/>
    </location>
</feature>
<organism evidence="2 3">
    <name type="scientific">Pseudomonas phage Itty13</name>
    <dbReference type="NCBI Taxonomy" id="2805750"/>
    <lineage>
        <taxon>Viruses</taxon>
        <taxon>Duplodnaviria</taxon>
        <taxon>Heunggongvirae</taxon>
        <taxon>Uroviricota</taxon>
        <taxon>Caudoviricetes</taxon>
        <taxon>Ittyvirus</taxon>
        <taxon>Ittyvirus itty13</taxon>
    </lineage>
</organism>
<evidence type="ECO:0000313" key="3">
    <source>
        <dbReference type="Proteomes" id="UP000610026"/>
    </source>
</evidence>
<evidence type="ECO:0000256" key="1">
    <source>
        <dbReference type="SAM" id="Phobius"/>
    </source>
</evidence>
<sequence>MQLIEDWRKAWKMASVRIAVVIIILNAALALLPQLGLSPTAYAILNSALGTLVAIARVVRQPGLHSDTTTEDRQQ</sequence>
<keyword evidence="3" id="KW-1185">Reference proteome</keyword>
<keyword evidence="1" id="KW-1133">Transmembrane helix</keyword>
<dbReference type="Pfam" id="PF25612">
    <property type="entry name" value="DUF7940"/>
    <property type="match status" value="1"/>
</dbReference>
<feature type="transmembrane region" description="Helical" evidence="1">
    <location>
        <begin position="41"/>
        <end position="59"/>
    </location>
</feature>
<accession>A0A889IQF9</accession>
<dbReference type="KEGG" id="vg:77947869"/>
<dbReference type="Proteomes" id="UP000610026">
    <property type="component" value="Segment"/>
</dbReference>
<evidence type="ECO:0008006" key="4">
    <source>
        <dbReference type="Google" id="ProtNLM"/>
    </source>
</evidence>
<dbReference type="GeneID" id="77947869"/>
<dbReference type="RefSeq" id="YP_010671615.1">
    <property type="nucleotide sequence ID" value="NC_070969.1"/>
</dbReference>
<protein>
    <recommendedName>
        <fullName evidence="4">Holin</fullName>
    </recommendedName>
</protein>
<name>A0A889IQF9_9CAUD</name>
<keyword evidence="1" id="KW-0472">Membrane</keyword>
<keyword evidence="1" id="KW-0812">Transmembrane</keyword>
<reference evidence="2" key="1">
    <citation type="submission" date="2021-01" db="EMBL/GenBank/DDBJ databases">
        <authorList>
            <person name="Ben Porat S."/>
            <person name="Alkalay-Oren S."/>
            <person name="Coppenhagen-Glazer S."/>
            <person name="Hazan R."/>
        </authorList>
    </citation>
    <scope>NUCLEOTIDE SEQUENCE</scope>
</reference>
<dbReference type="InterPro" id="IPR057700">
    <property type="entry name" value="DUF7940"/>
</dbReference>
<proteinExistence type="predicted"/>
<evidence type="ECO:0000313" key="2">
    <source>
        <dbReference type="EMBL" id="QRE00602.1"/>
    </source>
</evidence>